<keyword evidence="1" id="KW-0233">DNA recombination</keyword>
<dbReference type="SUPFAM" id="SSF56349">
    <property type="entry name" value="DNA breaking-rejoining enzymes"/>
    <property type="match status" value="1"/>
</dbReference>
<dbReference type="EMBL" id="CP022433">
    <property type="protein sequence ID" value="ASN27010.1"/>
    <property type="molecule type" value="Genomic_DNA"/>
</dbReference>
<dbReference type="InterPro" id="IPR011010">
    <property type="entry name" value="DNA_brk_join_enz"/>
</dbReference>
<reference evidence="3 4" key="1">
    <citation type="submission" date="2017-07" db="EMBL/GenBank/DDBJ databases">
        <title>Genome sequence of Streptomyces pluripotens MUSC 137T.</title>
        <authorList>
            <person name="Ser H.-L."/>
            <person name="Lee L.-H."/>
        </authorList>
    </citation>
    <scope>NUCLEOTIDE SEQUENCE [LARGE SCALE GENOMIC DNA]</scope>
    <source>
        <strain evidence="3 4">MUSC 137</strain>
    </source>
</reference>
<dbReference type="KEGG" id="splu:LK06_025505"/>
<organism evidence="3 4">
    <name type="scientific">Streptomyces pluripotens</name>
    <dbReference type="NCBI Taxonomy" id="1355015"/>
    <lineage>
        <taxon>Bacteria</taxon>
        <taxon>Bacillati</taxon>
        <taxon>Actinomycetota</taxon>
        <taxon>Actinomycetes</taxon>
        <taxon>Kitasatosporales</taxon>
        <taxon>Streptomycetaceae</taxon>
        <taxon>Streptomyces</taxon>
    </lineage>
</organism>
<evidence type="ECO:0000259" key="2">
    <source>
        <dbReference type="PROSITE" id="PS51898"/>
    </source>
</evidence>
<sequence>MRPDASCEESCSLSKLAIGKSSLLSADHVRALLDSIQEESSGVVFPFLAFMAGTALSPGEAVSVRVHELTLPEGEFGEVLVRAGEGRRVPVSPDIVGVLRRWIDEADLEFEDLLFPAERGGPLASSEYKRAWRRARQAVLSPGEVQAGLGEQVSSLRDSCLDRWLEAGVPAWGVAEWAGVSASWIALRYPHRFGLEDVEIDWGHLEEILRLPDIPER</sequence>
<proteinExistence type="predicted"/>
<accession>A0A221P477</accession>
<dbReference type="InterPro" id="IPR002104">
    <property type="entry name" value="Integrase_catalytic"/>
</dbReference>
<evidence type="ECO:0000313" key="3">
    <source>
        <dbReference type="EMBL" id="ASN27010.1"/>
    </source>
</evidence>
<dbReference type="Proteomes" id="UP000031501">
    <property type="component" value="Chromosome"/>
</dbReference>
<feature type="domain" description="Tyr recombinase" evidence="2">
    <location>
        <begin position="19"/>
        <end position="210"/>
    </location>
</feature>
<gene>
    <name evidence="3" type="ORF">LK07_26665</name>
</gene>
<dbReference type="GO" id="GO:0015074">
    <property type="term" value="P:DNA integration"/>
    <property type="evidence" value="ECO:0007669"/>
    <property type="project" value="InterPro"/>
</dbReference>
<protein>
    <recommendedName>
        <fullName evidence="2">Tyr recombinase domain-containing protein</fullName>
    </recommendedName>
</protein>
<evidence type="ECO:0000256" key="1">
    <source>
        <dbReference type="ARBA" id="ARBA00023172"/>
    </source>
</evidence>
<evidence type="ECO:0000313" key="4">
    <source>
        <dbReference type="Proteomes" id="UP000031501"/>
    </source>
</evidence>
<dbReference type="Pfam" id="PF00589">
    <property type="entry name" value="Phage_integrase"/>
    <property type="match status" value="1"/>
</dbReference>
<dbReference type="GO" id="GO:0006310">
    <property type="term" value="P:DNA recombination"/>
    <property type="evidence" value="ECO:0007669"/>
    <property type="project" value="UniProtKB-KW"/>
</dbReference>
<dbReference type="Gene3D" id="1.10.443.10">
    <property type="entry name" value="Intergrase catalytic core"/>
    <property type="match status" value="1"/>
</dbReference>
<dbReference type="AlphaFoldDB" id="A0A221P477"/>
<dbReference type="InterPro" id="IPR013762">
    <property type="entry name" value="Integrase-like_cat_sf"/>
</dbReference>
<dbReference type="GO" id="GO:0003677">
    <property type="term" value="F:DNA binding"/>
    <property type="evidence" value="ECO:0007669"/>
    <property type="project" value="InterPro"/>
</dbReference>
<name>A0A221P477_9ACTN</name>
<dbReference type="STRING" id="1355015.LK06_025505"/>
<dbReference type="PROSITE" id="PS51898">
    <property type="entry name" value="TYR_RECOMBINASE"/>
    <property type="match status" value="1"/>
</dbReference>
<keyword evidence="4" id="KW-1185">Reference proteome</keyword>